<keyword evidence="6" id="KW-0560">Oxidoreductase</keyword>
<keyword evidence="8" id="KW-0503">Monooxygenase</keyword>
<evidence type="ECO:0000256" key="6">
    <source>
        <dbReference type="ARBA" id="ARBA00023002"/>
    </source>
</evidence>
<evidence type="ECO:0000313" key="10">
    <source>
        <dbReference type="EMBL" id="CUA77338.1"/>
    </source>
</evidence>
<keyword evidence="11" id="KW-1185">Reference proteome</keyword>
<evidence type="ECO:0000256" key="4">
    <source>
        <dbReference type="ARBA" id="ARBA00022617"/>
    </source>
</evidence>
<keyword evidence="5 9" id="KW-0479">Metal-binding</keyword>
<dbReference type="GO" id="GO:0004497">
    <property type="term" value="F:monooxygenase activity"/>
    <property type="evidence" value="ECO:0007669"/>
    <property type="project" value="UniProtKB-KW"/>
</dbReference>
<keyword evidence="7 9" id="KW-0408">Iron</keyword>
<dbReference type="CDD" id="cd11069">
    <property type="entry name" value="CYP_FUM15-like"/>
    <property type="match status" value="1"/>
</dbReference>
<evidence type="ECO:0000256" key="3">
    <source>
        <dbReference type="ARBA" id="ARBA00010617"/>
    </source>
</evidence>
<reference evidence="10 11" key="1">
    <citation type="submission" date="2015-07" db="EMBL/GenBank/DDBJ databases">
        <authorList>
            <person name="Noorani M."/>
        </authorList>
    </citation>
    <scope>NUCLEOTIDE SEQUENCE [LARGE SCALE GENOMIC DNA]</scope>
    <source>
        <strain evidence="10">BBA 69670</strain>
    </source>
</reference>
<dbReference type="GO" id="GO:0020037">
    <property type="term" value="F:heme binding"/>
    <property type="evidence" value="ECO:0007669"/>
    <property type="project" value="InterPro"/>
</dbReference>
<name>A0A0K6GFE2_9AGAM</name>
<keyword evidence="4 9" id="KW-0349">Heme</keyword>
<dbReference type="AlphaFoldDB" id="A0A0K6GFE2"/>
<evidence type="ECO:0000313" key="11">
    <source>
        <dbReference type="Proteomes" id="UP000044841"/>
    </source>
</evidence>
<comment type="pathway">
    <text evidence="2">Secondary metabolite biosynthesis.</text>
</comment>
<dbReference type="PRINTS" id="PR00385">
    <property type="entry name" value="P450"/>
</dbReference>
<sequence length="574" mass="64359">MSNTVFKQLLNHESVQIAFDHVSKAKEHSVGATLVMLGLWGAYTLHKSLRRARMLSYIEGPQSQSFLWGHTSQMTDAVHGTTLQIELLEKYGTLCRVKGTMGEDRLWIADPRAMQEIIVKEFDSFHGSEEFLSWIKVAAGNGILTVNGHKHKLQRKLLNPVFTPKHMRNLVPTFQAITNRLEDIVMNKIQEGGGSSAIVDIYKWVNNVALEMIGQAGIGHSFGVMEDQETSSEYLDAAGLFFPTTFQLWYFRPILPFLVKLGPVGFRRFVVEHTPLRLVQELKRVSDVMYNMAVGVYTRKKEEAVNGTIDTQVAAGKDIMTSLLKQNEVMPAEEQMSEEELIAQVNAFVLAGSDTTSSALARTLHLLAQNPKIQATLRAEVSEAFNLHGSNLDYDQINSLPYLDAICREVLRLYPPALFVERIAQKDCVLPLQCPVRAKDGKTTISQVPIKKGTHIYLSILAANRDKQIWGEDADEFKPSRWLDELPLAVRESKNPGVYSYMMTFLGGPRSCIGFKFSQLEMKIVLAKIIHSFKVEASEQHITWRSGGIVKPHVVDADGTMSPFHSMPMKVSVV</sequence>
<feature type="binding site" description="axial binding residue" evidence="9">
    <location>
        <position position="512"/>
    </location>
    <ligand>
        <name>heme</name>
        <dbReference type="ChEBI" id="CHEBI:30413"/>
    </ligand>
    <ligandPart>
        <name>Fe</name>
        <dbReference type="ChEBI" id="CHEBI:18248"/>
    </ligandPart>
</feature>
<evidence type="ECO:0000256" key="5">
    <source>
        <dbReference type="ARBA" id="ARBA00022723"/>
    </source>
</evidence>
<dbReference type="PRINTS" id="PR00463">
    <property type="entry name" value="EP450I"/>
</dbReference>
<evidence type="ECO:0000256" key="7">
    <source>
        <dbReference type="ARBA" id="ARBA00023004"/>
    </source>
</evidence>
<dbReference type="PANTHER" id="PTHR24305:SF166">
    <property type="entry name" value="CYTOCHROME P450 12A4, MITOCHONDRIAL-RELATED"/>
    <property type="match status" value="1"/>
</dbReference>
<dbReference type="Gene3D" id="1.10.630.10">
    <property type="entry name" value="Cytochrome P450"/>
    <property type="match status" value="1"/>
</dbReference>
<evidence type="ECO:0000256" key="2">
    <source>
        <dbReference type="ARBA" id="ARBA00005179"/>
    </source>
</evidence>
<dbReference type="InterPro" id="IPR050121">
    <property type="entry name" value="Cytochrome_P450_monoxygenase"/>
</dbReference>
<dbReference type="Proteomes" id="UP000044841">
    <property type="component" value="Unassembled WGS sequence"/>
</dbReference>
<dbReference type="InterPro" id="IPR036396">
    <property type="entry name" value="Cyt_P450_sf"/>
</dbReference>
<dbReference type="EMBL" id="CYGV01001823">
    <property type="protein sequence ID" value="CUA77338.1"/>
    <property type="molecule type" value="Genomic_DNA"/>
</dbReference>
<comment type="cofactor">
    <cofactor evidence="1 9">
        <name>heme</name>
        <dbReference type="ChEBI" id="CHEBI:30413"/>
    </cofactor>
</comment>
<comment type="similarity">
    <text evidence="3">Belongs to the cytochrome P450 family.</text>
</comment>
<gene>
    <name evidence="10" type="ORF">RSOLAG22IIIB_12682</name>
</gene>
<dbReference type="PANTHER" id="PTHR24305">
    <property type="entry name" value="CYTOCHROME P450"/>
    <property type="match status" value="1"/>
</dbReference>
<dbReference type="InterPro" id="IPR002401">
    <property type="entry name" value="Cyt_P450_E_grp-I"/>
</dbReference>
<dbReference type="SUPFAM" id="SSF48264">
    <property type="entry name" value="Cytochrome P450"/>
    <property type="match status" value="1"/>
</dbReference>
<protein>
    <submittedName>
        <fullName evidence="10">Putative cytochrome P450 CYP13A5 [Caenorhabditis elegans]</fullName>
    </submittedName>
</protein>
<evidence type="ECO:0000256" key="9">
    <source>
        <dbReference type="PIRSR" id="PIRSR602401-1"/>
    </source>
</evidence>
<accession>A0A0K6GFE2</accession>
<dbReference type="GO" id="GO:0016705">
    <property type="term" value="F:oxidoreductase activity, acting on paired donors, with incorporation or reduction of molecular oxygen"/>
    <property type="evidence" value="ECO:0007669"/>
    <property type="project" value="InterPro"/>
</dbReference>
<evidence type="ECO:0000256" key="1">
    <source>
        <dbReference type="ARBA" id="ARBA00001971"/>
    </source>
</evidence>
<proteinExistence type="inferred from homology"/>
<evidence type="ECO:0000256" key="8">
    <source>
        <dbReference type="ARBA" id="ARBA00023033"/>
    </source>
</evidence>
<dbReference type="InterPro" id="IPR001128">
    <property type="entry name" value="Cyt_P450"/>
</dbReference>
<dbReference type="Pfam" id="PF00067">
    <property type="entry name" value="p450"/>
    <property type="match status" value="1"/>
</dbReference>
<dbReference type="GO" id="GO:0005506">
    <property type="term" value="F:iron ion binding"/>
    <property type="evidence" value="ECO:0007669"/>
    <property type="project" value="InterPro"/>
</dbReference>
<organism evidence="10 11">
    <name type="scientific">Rhizoctonia solani</name>
    <dbReference type="NCBI Taxonomy" id="456999"/>
    <lineage>
        <taxon>Eukaryota</taxon>
        <taxon>Fungi</taxon>
        <taxon>Dikarya</taxon>
        <taxon>Basidiomycota</taxon>
        <taxon>Agaricomycotina</taxon>
        <taxon>Agaricomycetes</taxon>
        <taxon>Cantharellales</taxon>
        <taxon>Ceratobasidiaceae</taxon>
        <taxon>Rhizoctonia</taxon>
    </lineage>
</organism>